<protein>
    <submittedName>
        <fullName evidence="2">Uncharacterized protein</fullName>
    </submittedName>
</protein>
<keyword evidence="1" id="KW-0812">Transmembrane</keyword>
<evidence type="ECO:0000313" key="3">
    <source>
        <dbReference type="Proteomes" id="UP000225548"/>
    </source>
</evidence>
<proteinExistence type="predicted"/>
<gene>
    <name evidence="2" type="ORF">ATL42_2856</name>
</gene>
<feature type="transmembrane region" description="Helical" evidence="1">
    <location>
        <begin position="78"/>
        <end position="99"/>
    </location>
</feature>
<dbReference type="OrthoDB" id="5125396at2"/>
<evidence type="ECO:0000313" key="2">
    <source>
        <dbReference type="EMBL" id="PFG34925.1"/>
    </source>
</evidence>
<feature type="transmembrane region" description="Helical" evidence="1">
    <location>
        <begin position="45"/>
        <end position="66"/>
    </location>
</feature>
<organism evidence="2 3">
    <name type="scientific">Sanguibacter antarcticus</name>
    <dbReference type="NCBI Taxonomy" id="372484"/>
    <lineage>
        <taxon>Bacteria</taxon>
        <taxon>Bacillati</taxon>
        <taxon>Actinomycetota</taxon>
        <taxon>Actinomycetes</taxon>
        <taxon>Micrococcales</taxon>
        <taxon>Sanguibacteraceae</taxon>
        <taxon>Sanguibacter</taxon>
    </lineage>
</organism>
<evidence type="ECO:0000256" key="1">
    <source>
        <dbReference type="SAM" id="Phobius"/>
    </source>
</evidence>
<name>A0A2A9E9E7_9MICO</name>
<keyword evidence="3" id="KW-1185">Reference proteome</keyword>
<keyword evidence="1" id="KW-1133">Transmembrane helix</keyword>
<feature type="transmembrane region" description="Helical" evidence="1">
    <location>
        <begin position="21"/>
        <end position="39"/>
    </location>
</feature>
<feature type="transmembrane region" description="Helical" evidence="1">
    <location>
        <begin position="132"/>
        <end position="149"/>
    </location>
</feature>
<dbReference type="RefSeq" id="WP_143556775.1">
    <property type="nucleotide sequence ID" value="NZ_PDJG01000001.1"/>
</dbReference>
<dbReference type="Proteomes" id="UP000225548">
    <property type="component" value="Unassembled WGS sequence"/>
</dbReference>
<sequence length="218" mass="22034">MSSRGTSVLGTPSRASRATHGFVAAAFSTFVALLSHVLAGGTVPGILGIAVPLLLATSACVALAGLRRSWLRLTGSVALSQILFHTLFVLGTTGTAQVVGDGGLHAGHDAQSALVVLSSTTGSMAHAGHSAGWMWLAHALAGVVTIVVLQRGEAVLSRLTRLSSRVAAFLLPPVVRVAALPAHPRTALASAAGTWVPVALPVMSSGVVRRGPPVLSLV</sequence>
<dbReference type="AlphaFoldDB" id="A0A2A9E9E7"/>
<keyword evidence="1" id="KW-0472">Membrane</keyword>
<accession>A0A2A9E9E7</accession>
<comment type="caution">
    <text evidence="2">The sequence shown here is derived from an EMBL/GenBank/DDBJ whole genome shotgun (WGS) entry which is preliminary data.</text>
</comment>
<reference evidence="2 3" key="1">
    <citation type="submission" date="2017-10" db="EMBL/GenBank/DDBJ databases">
        <title>Sequencing the genomes of 1000 actinobacteria strains.</title>
        <authorList>
            <person name="Klenk H.-P."/>
        </authorList>
    </citation>
    <scope>NUCLEOTIDE SEQUENCE [LARGE SCALE GENOMIC DNA]</scope>
    <source>
        <strain evidence="2 3">DSM 18966</strain>
    </source>
</reference>
<dbReference type="EMBL" id="PDJG01000001">
    <property type="protein sequence ID" value="PFG34925.1"/>
    <property type="molecule type" value="Genomic_DNA"/>
</dbReference>